<dbReference type="Gramene" id="HORVU.MOREX.r2.7HG0614270.1">
    <property type="protein sequence ID" value="HORVU.MOREX.r2.7HG0614270.1"/>
    <property type="gene ID" value="HORVU.MOREX.r2.7HG0614270"/>
</dbReference>
<gene>
    <name evidence="2" type="primary">LOC123412597</name>
</gene>
<sequence>MMCHRSESQMRGKAAPILLLAILVCHAFWANAIRQPDDWHEILRKECKLSVCHEIGGHKSCFCCLATPDSPCWFKEDECKKACSQVQLPPSSSGGTNQIVS</sequence>
<accession>A0A8I6YJ83</accession>
<evidence type="ECO:0000313" key="3">
    <source>
        <dbReference type="Proteomes" id="UP000011116"/>
    </source>
</evidence>
<keyword evidence="3" id="KW-1185">Reference proteome</keyword>
<reference evidence="2" key="2">
    <citation type="submission" date="2020-10" db="EMBL/GenBank/DDBJ databases">
        <authorList>
            <person name="Scholz U."/>
            <person name="Mascher M."/>
            <person name="Fiebig A."/>
        </authorList>
    </citation>
    <scope>NUCLEOTIDE SEQUENCE [LARGE SCALE GENOMIC DNA]</scope>
    <source>
        <strain evidence="2">cv. Morex</strain>
    </source>
</reference>
<feature type="signal peptide" evidence="1">
    <location>
        <begin position="1"/>
        <end position="32"/>
    </location>
</feature>
<dbReference type="KEGG" id="hvg:123412597"/>
<organism evidence="2 3">
    <name type="scientific">Hordeum vulgare subsp. vulgare</name>
    <name type="common">Domesticated barley</name>
    <dbReference type="NCBI Taxonomy" id="112509"/>
    <lineage>
        <taxon>Eukaryota</taxon>
        <taxon>Viridiplantae</taxon>
        <taxon>Streptophyta</taxon>
        <taxon>Embryophyta</taxon>
        <taxon>Tracheophyta</taxon>
        <taxon>Spermatophyta</taxon>
        <taxon>Magnoliopsida</taxon>
        <taxon>Liliopsida</taxon>
        <taxon>Poales</taxon>
        <taxon>Poaceae</taxon>
        <taxon>BOP clade</taxon>
        <taxon>Pooideae</taxon>
        <taxon>Triticodae</taxon>
        <taxon>Triticeae</taxon>
        <taxon>Hordeinae</taxon>
        <taxon>Hordeum</taxon>
    </lineage>
</organism>
<proteinExistence type="predicted"/>
<evidence type="ECO:0000313" key="2">
    <source>
        <dbReference type="EnsemblPlants" id="HORVU.MOREX.r3.7HG0740530.1"/>
    </source>
</evidence>
<dbReference type="EnsemblPlants" id="HORVU.MOREX.r3.7HG0740530.1">
    <property type="protein sequence ID" value="HORVU.MOREX.r3.7HG0740530.1"/>
    <property type="gene ID" value="HORVU.MOREX.r3.7HG0740530"/>
</dbReference>
<reference evidence="3" key="1">
    <citation type="journal article" date="2012" name="Nature">
        <title>A physical, genetic and functional sequence assembly of the barley genome.</title>
        <authorList>
            <consortium name="The International Barley Genome Sequencing Consortium"/>
            <person name="Mayer K.F."/>
            <person name="Waugh R."/>
            <person name="Brown J.W."/>
            <person name="Schulman A."/>
            <person name="Langridge P."/>
            <person name="Platzer M."/>
            <person name="Fincher G.B."/>
            <person name="Muehlbauer G.J."/>
            <person name="Sato K."/>
            <person name="Close T.J."/>
            <person name="Wise R.P."/>
            <person name="Stein N."/>
        </authorList>
    </citation>
    <scope>NUCLEOTIDE SEQUENCE [LARGE SCALE GENOMIC DNA]</scope>
    <source>
        <strain evidence="3">cv. Morex</strain>
    </source>
</reference>
<name>A0A8I6YJ83_HORVV</name>
<dbReference type="Gramene" id="HORVU.MOREX.r3.7HG0740530.1">
    <property type="protein sequence ID" value="HORVU.MOREX.r3.7HG0740530.1"/>
    <property type="gene ID" value="HORVU.MOREX.r3.7HG0740530"/>
</dbReference>
<dbReference type="RefSeq" id="XP_044961486.1">
    <property type="nucleotide sequence ID" value="XM_045105551.1"/>
</dbReference>
<dbReference type="SMR" id="A0A8I6YJ83"/>
<keyword evidence="1" id="KW-0732">Signal</keyword>
<protein>
    <submittedName>
        <fullName evidence="2">Uncharacterized protein</fullName>
    </submittedName>
</protein>
<dbReference type="OrthoDB" id="580622at2759"/>
<dbReference type="Proteomes" id="UP000011116">
    <property type="component" value="Chromosome 7H"/>
</dbReference>
<evidence type="ECO:0000256" key="1">
    <source>
        <dbReference type="SAM" id="SignalP"/>
    </source>
</evidence>
<feature type="chain" id="PRO_5035215842" evidence="1">
    <location>
        <begin position="33"/>
        <end position="101"/>
    </location>
</feature>
<reference evidence="2" key="3">
    <citation type="submission" date="2022-01" db="UniProtKB">
        <authorList>
            <consortium name="EnsemblPlants"/>
        </authorList>
    </citation>
    <scope>IDENTIFICATION</scope>
    <source>
        <strain evidence="2">subsp. vulgare</strain>
    </source>
</reference>
<dbReference type="GeneID" id="123412597"/>
<dbReference type="AlphaFoldDB" id="A0A8I6YJ83"/>